<dbReference type="KEGG" id="fwa:DCMF_13335"/>
<keyword evidence="1" id="KW-0812">Transmembrane</keyword>
<organism evidence="2 3">
    <name type="scientific">Formimonas warabiya</name>
    <dbReference type="NCBI Taxonomy" id="1761012"/>
    <lineage>
        <taxon>Bacteria</taxon>
        <taxon>Bacillati</taxon>
        <taxon>Bacillota</taxon>
        <taxon>Clostridia</taxon>
        <taxon>Eubacteriales</taxon>
        <taxon>Peptococcaceae</taxon>
        <taxon>Candidatus Formimonas</taxon>
    </lineage>
</organism>
<keyword evidence="1" id="KW-0472">Membrane</keyword>
<gene>
    <name evidence="2" type="ORF">DCMF_13335</name>
</gene>
<dbReference type="RefSeq" id="WP_148134865.1">
    <property type="nucleotide sequence ID" value="NZ_CP017634.1"/>
</dbReference>
<evidence type="ECO:0000256" key="1">
    <source>
        <dbReference type="SAM" id="Phobius"/>
    </source>
</evidence>
<evidence type="ECO:0000313" key="2">
    <source>
        <dbReference type="EMBL" id="ATW25610.1"/>
    </source>
</evidence>
<reference evidence="2 3" key="1">
    <citation type="submission" date="2016-10" db="EMBL/GenBank/DDBJ databases">
        <title>Complete Genome Sequence of Peptococcaceae strain DCMF.</title>
        <authorList>
            <person name="Edwards R.J."/>
            <person name="Holland S.I."/>
            <person name="Deshpande N.P."/>
            <person name="Wong Y.K."/>
            <person name="Ertan H."/>
            <person name="Manefield M."/>
            <person name="Russell T.L."/>
            <person name="Lee M.J."/>
        </authorList>
    </citation>
    <scope>NUCLEOTIDE SEQUENCE [LARGE SCALE GENOMIC DNA]</scope>
    <source>
        <strain evidence="2 3">DCMF</strain>
    </source>
</reference>
<feature type="transmembrane region" description="Helical" evidence="1">
    <location>
        <begin position="148"/>
        <end position="167"/>
    </location>
</feature>
<evidence type="ECO:0000313" key="3">
    <source>
        <dbReference type="Proteomes" id="UP000323521"/>
    </source>
</evidence>
<dbReference type="AlphaFoldDB" id="A0A3G1KT57"/>
<sequence length="170" mass="18407">MAQRSEAAGTLYILPAGTANNIGNVTAAVISSGASAGAFADTTITISANHTGVIDATPYQVYAVDEAGKFLPISDIAFTADLTTPIENCTSLAFDGLDDYVAISDNDDTLSAFTIETWVKWEVSSPMISSLSYDIRFLATIDTLDADLSRIIMLLIRAYLFYFLIYWENF</sequence>
<keyword evidence="3" id="KW-1185">Reference proteome</keyword>
<dbReference type="SUPFAM" id="SSF49899">
    <property type="entry name" value="Concanavalin A-like lectins/glucanases"/>
    <property type="match status" value="1"/>
</dbReference>
<name>A0A3G1KT57_FORW1</name>
<accession>A0A3G1KT57</accession>
<dbReference type="EMBL" id="CP017634">
    <property type="protein sequence ID" value="ATW25610.1"/>
    <property type="molecule type" value="Genomic_DNA"/>
</dbReference>
<dbReference type="InterPro" id="IPR013320">
    <property type="entry name" value="ConA-like_dom_sf"/>
</dbReference>
<dbReference type="Gene3D" id="2.60.120.200">
    <property type="match status" value="1"/>
</dbReference>
<protein>
    <submittedName>
        <fullName evidence="2">Uncharacterized protein</fullName>
    </submittedName>
</protein>
<proteinExistence type="predicted"/>
<keyword evidence="1" id="KW-1133">Transmembrane helix</keyword>
<dbReference type="Proteomes" id="UP000323521">
    <property type="component" value="Chromosome"/>
</dbReference>